<evidence type="ECO:0000259" key="3">
    <source>
        <dbReference type="Pfam" id="PF02775"/>
    </source>
</evidence>
<feature type="domain" description="Thiamine pyrophosphate enzyme TPP-binding" evidence="3">
    <location>
        <begin position="89"/>
        <end position="239"/>
    </location>
</feature>
<dbReference type="Pfam" id="PF02775">
    <property type="entry name" value="TPP_enzyme_C"/>
    <property type="match status" value="1"/>
</dbReference>
<dbReference type="PANTHER" id="PTHR48084:SF3">
    <property type="entry name" value="SUBUNIT OF PYRUVATE:FLAVODOXIN OXIDOREDUCTASE"/>
    <property type="match status" value="1"/>
</dbReference>
<evidence type="ECO:0000313" key="5">
    <source>
        <dbReference type="Proteomes" id="UP000238701"/>
    </source>
</evidence>
<sequence>MAERVIAEEAKVTEPKVTTDNYEVVHSKSHAFYPEYERKTDLRHQTHYCPGCGHGVVHKLIAEAIDDLGVQNETILVSPVGCSVFAYYYFDVGNVQVAHGRAPAAATGLKRACPDKMVIAYQGDGDLAAIGTAEIIHAANRGEKISVFFVNNAIYGMTGGQMAPTTLVGQRSTTSPWGRRPVNEGFPIHMSELLSSLEAPVYIERVALSDNKNIMKARRAVRKALELQRAGAGFTFVEILSPCPTIWGKDPVDARKWIAEKMIPNFPLNVFRDRKVEIPNTNVPPHKTVAEVIGGNEKESGDAAPAPRHHHHFRELGIKIAGFGGQGVLLLGQLLAEVGMREGLEVSWLPSYGPEMRSGSAHCHVCLSKDRIGSPLVSRPQVLVAMNEISLRKFAAEVAPGGIIIYGREKVPEDLAIPQAQVVCLPANEIADKLGSAKVANVVIMGALLEETECLSAATAMKVLEAKVKNPTLLELDRKAIEAGRLYIDHTVALGAVTQADGFAQ</sequence>
<dbReference type="InterPro" id="IPR029061">
    <property type="entry name" value="THDP-binding"/>
</dbReference>
<dbReference type="GO" id="GO:0030976">
    <property type="term" value="F:thiamine pyrophosphate binding"/>
    <property type="evidence" value="ECO:0007669"/>
    <property type="project" value="InterPro"/>
</dbReference>
<evidence type="ECO:0000259" key="2">
    <source>
        <dbReference type="Pfam" id="PF01558"/>
    </source>
</evidence>
<dbReference type="InterPro" id="IPR002869">
    <property type="entry name" value="Pyrv_flavodox_OxRed_cen"/>
</dbReference>
<dbReference type="EC" id="1.2.7.7" evidence="4"/>
<organism evidence="4 5">
    <name type="scientific">Candidatus Sulfotelmatobacter kueseliae</name>
    <dbReference type="NCBI Taxonomy" id="2042962"/>
    <lineage>
        <taxon>Bacteria</taxon>
        <taxon>Pseudomonadati</taxon>
        <taxon>Acidobacteriota</taxon>
        <taxon>Terriglobia</taxon>
        <taxon>Terriglobales</taxon>
        <taxon>Candidatus Korobacteraceae</taxon>
        <taxon>Candidatus Sulfotelmatobacter</taxon>
    </lineage>
</organism>
<name>A0A2U3K205_9BACT</name>
<dbReference type="Pfam" id="PF01558">
    <property type="entry name" value="POR"/>
    <property type="match status" value="1"/>
</dbReference>
<dbReference type="CDD" id="cd03375">
    <property type="entry name" value="TPP_OGFOR"/>
    <property type="match status" value="1"/>
</dbReference>
<dbReference type="InterPro" id="IPR011766">
    <property type="entry name" value="TPP_enzyme_TPP-bd"/>
</dbReference>
<dbReference type="Gene3D" id="3.40.920.10">
    <property type="entry name" value="Pyruvate-ferredoxin oxidoreductase, PFOR, domain III"/>
    <property type="match status" value="1"/>
</dbReference>
<dbReference type="InterPro" id="IPR051457">
    <property type="entry name" value="2-oxoacid:Fd_oxidoreductase"/>
</dbReference>
<dbReference type="Proteomes" id="UP000238701">
    <property type="component" value="Unassembled WGS sequence"/>
</dbReference>
<dbReference type="GO" id="GO:0044281">
    <property type="term" value="P:small molecule metabolic process"/>
    <property type="evidence" value="ECO:0007669"/>
    <property type="project" value="UniProtKB-ARBA"/>
</dbReference>
<accession>A0A2U3K205</accession>
<dbReference type="OrthoDB" id="9775140at2"/>
<feature type="domain" description="Pyruvate/ketoisovalerate oxidoreductase catalytic" evidence="2">
    <location>
        <begin position="324"/>
        <end position="485"/>
    </location>
</feature>
<reference evidence="5" key="1">
    <citation type="submission" date="2018-02" db="EMBL/GenBank/DDBJ databases">
        <authorList>
            <person name="Hausmann B."/>
        </authorList>
    </citation>
    <scope>NUCLEOTIDE SEQUENCE [LARGE SCALE GENOMIC DNA]</scope>
    <source>
        <strain evidence="5">Peat soil MAG SbA1</strain>
    </source>
</reference>
<proteinExistence type="predicted"/>
<keyword evidence="1 4" id="KW-0560">Oxidoreductase</keyword>
<evidence type="ECO:0000313" key="4">
    <source>
        <dbReference type="EMBL" id="SPF33639.1"/>
    </source>
</evidence>
<gene>
    <name evidence="4" type="primary">vorA</name>
    <name evidence="4" type="ORF">SBA1_120020</name>
</gene>
<dbReference type="SUPFAM" id="SSF53323">
    <property type="entry name" value="Pyruvate-ferredoxin oxidoreductase, PFOR, domain III"/>
    <property type="match status" value="1"/>
</dbReference>
<evidence type="ECO:0000256" key="1">
    <source>
        <dbReference type="ARBA" id="ARBA00023002"/>
    </source>
</evidence>
<dbReference type="AlphaFoldDB" id="A0A2U3K205"/>
<dbReference type="SUPFAM" id="SSF52518">
    <property type="entry name" value="Thiamin diphosphate-binding fold (THDP-binding)"/>
    <property type="match status" value="1"/>
</dbReference>
<protein>
    <submittedName>
        <fullName evidence="4">Ketoisovalerate oxidoreductase subunit VorA</fullName>
        <ecNumber evidence="4">1.2.7.7</ecNumber>
    </submittedName>
</protein>
<dbReference type="GO" id="GO:0045333">
    <property type="term" value="P:cellular respiration"/>
    <property type="evidence" value="ECO:0007669"/>
    <property type="project" value="UniProtKB-ARBA"/>
</dbReference>
<dbReference type="PANTHER" id="PTHR48084">
    <property type="entry name" value="2-OXOGLUTARATE OXIDOREDUCTASE SUBUNIT KORB-RELATED"/>
    <property type="match status" value="1"/>
</dbReference>
<dbReference type="Gene3D" id="3.40.50.970">
    <property type="match status" value="1"/>
</dbReference>
<dbReference type="EMBL" id="OMOD01000024">
    <property type="protein sequence ID" value="SPF33639.1"/>
    <property type="molecule type" value="Genomic_DNA"/>
</dbReference>
<dbReference type="InterPro" id="IPR019752">
    <property type="entry name" value="Pyrv/ketoisovalerate_OxRed_cat"/>
</dbReference>
<dbReference type="GO" id="GO:0043807">
    <property type="term" value="F:3-methyl-2-oxobutanoate dehydrogenase (ferredoxin) activity"/>
    <property type="evidence" value="ECO:0007669"/>
    <property type="project" value="UniProtKB-EC"/>
</dbReference>